<dbReference type="InterPro" id="IPR050109">
    <property type="entry name" value="HTH-type_TetR-like_transc_reg"/>
</dbReference>
<dbReference type="Proteomes" id="UP000183410">
    <property type="component" value="Unassembled WGS sequence"/>
</dbReference>
<dbReference type="Pfam" id="PF00440">
    <property type="entry name" value="TetR_N"/>
    <property type="match status" value="1"/>
</dbReference>
<evidence type="ECO:0000313" key="5">
    <source>
        <dbReference type="Proteomes" id="UP000183410"/>
    </source>
</evidence>
<organism evidence="4 5">
    <name type="scientific">Paenibacillus algorifonticola</name>
    <dbReference type="NCBI Taxonomy" id="684063"/>
    <lineage>
        <taxon>Bacteria</taxon>
        <taxon>Bacillati</taxon>
        <taxon>Bacillota</taxon>
        <taxon>Bacilli</taxon>
        <taxon>Bacillales</taxon>
        <taxon>Paenibacillaceae</taxon>
        <taxon>Paenibacillus</taxon>
    </lineage>
</organism>
<sequence length="213" mass="24556">MKEAKRRPGRPSKQDQFQKELLLSHALIEFAKHGYEGASLRKIANLSNVDVALLSYHFGSKLGLWTSVVDHLTERITLQTVPFKNNYMHMKLETACIALVDNIVNFCFEFPFHMMFVTNELSHQSERSIYLMDKMLLPTFRHLMPFIKDCMEAGVIKKQEPTLYYLMLVNSVSLLGTIPNLVNEFKEDFTVNNDLKSEMKESVLANFFQIAAV</sequence>
<dbReference type="SUPFAM" id="SSF46689">
    <property type="entry name" value="Homeodomain-like"/>
    <property type="match status" value="1"/>
</dbReference>
<protein>
    <submittedName>
        <fullName evidence="4">Transcriptional regulator, TetR family</fullName>
    </submittedName>
</protein>
<keyword evidence="5" id="KW-1185">Reference proteome</keyword>
<dbReference type="InterPro" id="IPR036271">
    <property type="entry name" value="Tet_transcr_reg_TetR-rel_C_sf"/>
</dbReference>
<dbReference type="PROSITE" id="PS50977">
    <property type="entry name" value="HTH_TETR_2"/>
    <property type="match status" value="1"/>
</dbReference>
<reference evidence="5" key="1">
    <citation type="submission" date="2016-10" db="EMBL/GenBank/DDBJ databases">
        <authorList>
            <person name="Varghese N."/>
            <person name="Submissions S."/>
        </authorList>
    </citation>
    <scope>NUCLEOTIDE SEQUENCE [LARGE SCALE GENOMIC DNA]</scope>
    <source>
        <strain evidence="5">CGMCC 1.10223</strain>
    </source>
</reference>
<accession>A0A1I2D5F1</accession>
<dbReference type="PANTHER" id="PTHR30328">
    <property type="entry name" value="TRANSCRIPTIONAL REPRESSOR"/>
    <property type="match status" value="1"/>
</dbReference>
<dbReference type="InterPro" id="IPR001647">
    <property type="entry name" value="HTH_TetR"/>
</dbReference>
<dbReference type="PANTHER" id="PTHR30328:SF54">
    <property type="entry name" value="HTH-TYPE TRANSCRIPTIONAL REPRESSOR SCO4008"/>
    <property type="match status" value="1"/>
</dbReference>
<evidence type="ECO:0000313" key="4">
    <source>
        <dbReference type="EMBL" id="SFE75293.1"/>
    </source>
</evidence>
<dbReference type="SUPFAM" id="SSF48498">
    <property type="entry name" value="Tetracyclin repressor-like, C-terminal domain"/>
    <property type="match status" value="1"/>
</dbReference>
<dbReference type="AlphaFoldDB" id="A0A1I2D5F1"/>
<dbReference type="InterPro" id="IPR009057">
    <property type="entry name" value="Homeodomain-like_sf"/>
</dbReference>
<keyword evidence="1 2" id="KW-0238">DNA-binding</keyword>
<dbReference type="Gene3D" id="1.10.357.10">
    <property type="entry name" value="Tetracycline Repressor, domain 2"/>
    <property type="match status" value="1"/>
</dbReference>
<evidence type="ECO:0000259" key="3">
    <source>
        <dbReference type="PROSITE" id="PS50977"/>
    </source>
</evidence>
<dbReference type="EMBL" id="FONN01000006">
    <property type="protein sequence ID" value="SFE75293.1"/>
    <property type="molecule type" value="Genomic_DNA"/>
</dbReference>
<proteinExistence type="predicted"/>
<gene>
    <name evidence="4" type="ORF">SAMN04487969_10699</name>
</gene>
<dbReference type="GO" id="GO:0006355">
    <property type="term" value="P:regulation of DNA-templated transcription"/>
    <property type="evidence" value="ECO:0007669"/>
    <property type="project" value="UniProtKB-ARBA"/>
</dbReference>
<dbReference type="RefSeq" id="WP_052737030.1">
    <property type="nucleotide sequence ID" value="NZ_FONN01000006.1"/>
</dbReference>
<name>A0A1I2D5F1_9BACL</name>
<evidence type="ECO:0000256" key="1">
    <source>
        <dbReference type="ARBA" id="ARBA00023125"/>
    </source>
</evidence>
<feature type="DNA-binding region" description="H-T-H motif" evidence="2">
    <location>
        <begin position="39"/>
        <end position="58"/>
    </location>
</feature>
<feature type="domain" description="HTH tetR-type" evidence="3">
    <location>
        <begin position="16"/>
        <end position="76"/>
    </location>
</feature>
<dbReference type="GO" id="GO:0003677">
    <property type="term" value="F:DNA binding"/>
    <property type="evidence" value="ECO:0007669"/>
    <property type="project" value="UniProtKB-UniRule"/>
</dbReference>
<evidence type="ECO:0000256" key="2">
    <source>
        <dbReference type="PROSITE-ProRule" id="PRU00335"/>
    </source>
</evidence>